<reference evidence="2" key="1">
    <citation type="submission" date="2023-03" db="EMBL/GenBank/DDBJ databases">
        <title>Massive genome expansion in bonnet fungi (Mycena s.s.) driven by repeated elements and novel gene families across ecological guilds.</title>
        <authorList>
            <consortium name="Lawrence Berkeley National Laboratory"/>
            <person name="Harder C.B."/>
            <person name="Miyauchi S."/>
            <person name="Viragh M."/>
            <person name="Kuo A."/>
            <person name="Thoen E."/>
            <person name="Andreopoulos B."/>
            <person name="Lu D."/>
            <person name="Skrede I."/>
            <person name="Drula E."/>
            <person name="Henrissat B."/>
            <person name="Morin E."/>
            <person name="Kohler A."/>
            <person name="Barry K."/>
            <person name="LaButti K."/>
            <person name="Morin E."/>
            <person name="Salamov A."/>
            <person name="Lipzen A."/>
            <person name="Mereny Z."/>
            <person name="Hegedus B."/>
            <person name="Baldrian P."/>
            <person name="Stursova M."/>
            <person name="Weitz H."/>
            <person name="Taylor A."/>
            <person name="Grigoriev I.V."/>
            <person name="Nagy L.G."/>
            <person name="Martin F."/>
            <person name="Kauserud H."/>
        </authorList>
    </citation>
    <scope>NUCLEOTIDE SEQUENCE</scope>
    <source>
        <strain evidence="2">CBHHK067</strain>
    </source>
</reference>
<gene>
    <name evidence="2" type="ORF">B0H17DRAFT_1130179</name>
</gene>
<feature type="region of interest" description="Disordered" evidence="1">
    <location>
        <begin position="163"/>
        <end position="207"/>
    </location>
</feature>
<organism evidence="2 3">
    <name type="scientific">Mycena rosella</name>
    <name type="common">Pink bonnet</name>
    <name type="synonym">Agaricus rosellus</name>
    <dbReference type="NCBI Taxonomy" id="1033263"/>
    <lineage>
        <taxon>Eukaryota</taxon>
        <taxon>Fungi</taxon>
        <taxon>Dikarya</taxon>
        <taxon>Basidiomycota</taxon>
        <taxon>Agaricomycotina</taxon>
        <taxon>Agaricomycetes</taxon>
        <taxon>Agaricomycetidae</taxon>
        <taxon>Agaricales</taxon>
        <taxon>Marasmiineae</taxon>
        <taxon>Mycenaceae</taxon>
        <taxon>Mycena</taxon>
    </lineage>
</organism>
<dbReference type="AlphaFoldDB" id="A0AAD7GPJ3"/>
<evidence type="ECO:0000256" key="1">
    <source>
        <dbReference type="SAM" id="MobiDB-lite"/>
    </source>
</evidence>
<comment type="caution">
    <text evidence="2">The sequence shown here is derived from an EMBL/GenBank/DDBJ whole genome shotgun (WGS) entry which is preliminary data.</text>
</comment>
<evidence type="ECO:0000313" key="2">
    <source>
        <dbReference type="EMBL" id="KAJ7697899.1"/>
    </source>
</evidence>
<feature type="region of interest" description="Disordered" evidence="1">
    <location>
        <begin position="1"/>
        <end position="35"/>
    </location>
</feature>
<name>A0AAD7GPJ3_MYCRO</name>
<sequence length="273" mass="29583">MTPAPQKNPNILIGVKGNDEKRCDSERSADKHEGGNFLLSDSLEKIQTRSMDWLPAMARESGTGIQAGYHQGLKSGVTRVERAQEVPKSRRIGGDRVRAVVAKQDKDDPSASAGTARVISFDPTITFGSNSTQSKDLTRYQAIGRFPSMAGFLVENNRRILDVSDKGPRPRVRHGLTSRTATAHEEADAKRKTHPNPNATTDAGGVSVRERDRRLGRLLCDDGGARKGGRCICMLMRCTHPCFSGTVASGDADDGWRGVREWGGAWGGIGVVE</sequence>
<feature type="compositionally biased region" description="Basic and acidic residues" evidence="1">
    <location>
        <begin position="17"/>
        <end position="34"/>
    </location>
</feature>
<keyword evidence="3" id="KW-1185">Reference proteome</keyword>
<protein>
    <submittedName>
        <fullName evidence="2">Uncharacterized protein</fullName>
    </submittedName>
</protein>
<dbReference type="EMBL" id="JARKIE010000028">
    <property type="protein sequence ID" value="KAJ7697899.1"/>
    <property type="molecule type" value="Genomic_DNA"/>
</dbReference>
<evidence type="ECO:0000313" key="3">
    <source>
        <dbReference type="Proteomes" id="UP001221757"/>
    </source>
</evidence>
<accession>A0AAD7GPJ3</accession>
<proteinExistence type="predicted"/>
<dbReference type="Proteomes" id="UP001221757">
    <property type="component" value="Unassembled WGS sequence"/>
</dbReference>